<evidence type="ECO:0000256" key="1">
    <source>
        <dbReference type="ARBA" id="ARBA00023015"/>
    </source>
</evidence>
<name>A0A941AR68_9BACI</name>
<keyword evidence="2" id="KW-0238">DNA-binding</keyword>
<comment type="caution">
    <text evidence="5">The sequence shown here is derived from an EMBL/GenBank/DDBJ whole genome shotgun (WGS) entry which is preliminary data.</text>
</comment>
<reference evidence="5" key="1">
    <citation type="submission" date="2021-03" db="EMBL/GenBank/DDBJ databases">
        <title>Bacillus suaedae sp. nov., isolated from Suaeda aralocaspica.</title>
        <authorList>
            <person name="Lei R.F.R."/>
        </authorList>
    </citation>
    <scope>NUCLEOTIDE SEQUENCE</scope>
    <source>
        <strain evidence="5">YZJH907-2</strain>
    </source>
</reference>
<evidence type="ECO:0000313" key="6">
    <source>
        <dbReference type="Proteomes" id="UP000678228"/>
    </source>
</evidence>
<dbReference type="PANTHER" id="PTHR30146">
    <property type="entry name" value="LACI-RELATED TRANSCRIPTIONAL REPRESSOR"/>
    <property type="match status" value="1"/>
</dbReference>
<dbReference type="InterPro" id="IPR000524">
    <property type="entry name" value="Tscrpt_reg_HTH_GntR"/>
</dbReference>
<keyword evidence="1" id="KW-0805">Transcription regulation</keyword>
<gene>
    <name evidence="5" type="ORF">J7W16_21225</name>
</gene>
<dbReference type="AlphaFoldDB" id="A0A941AR68"/>
<keyword evidence="6" id="KW-1185">Reference proteome</keyword>
<dbReference type="SUPFAM" id="SSF53822">
    <property type="entry name" value="Periplasmic binding protein-like I"/>
    <property type="match status" value="1"/>
</dbReference>
<dbReference type="GO" id="GO:0003700">
    <property type="term" value="F:DNA-binding transcription factor activity"/>
    <property type="evidence" value="ECO:0007669"/>
    <property type="project" value="InterPro"/>
</dbReference>
<dbReference type="Proteomes" id="UP000678228">
    <property type="component" value="Unassembled WGS sequence"/>
</dbReference>
<dbReference type="InterPro" id="IPR028082">
    <property type="entry name" value="Peripla_BP_I"/>
</dbReference>
<dbReference type="Gene3D" id="1.10.10.10">
    <property type="entry name" value="Winged helix-like DNA-binding domain superfamily/Winged helix DNA-binding domain"/>
    <property type="match status" value="1"/>
</dbReference>
<evidence type="ECO:0000259" key="4">
    <source>
        <dbReference type="PROSITE" id="PS50949"/>
    </source>
</evidence>
<sequence length="364" mass="41403">MTKYNKIKQEIKSKILDGSYVPHQKISSENQLMKEFGVSRHTIRVAVGELVTDGWLYREQGAGTFCADRSIQTISKAGNKNIAIITTYISDYIFPSIIRGAESYLSELGYQVSLYSTNNDLENEKKILEKILEQPIDGLIIEATKSSVSNSNFNYYFNLEKLNIPYIMINAIYEELDPFCLLMDDEKGGFTQTEHLIQQGHSSIAGFFKTDDSQGVQRMKGFIKAHRVNNMPINPSNLITYQSEEKFSKPILELQKLLNGQNEFPTGLVCYNDELALMLLDVLREKKLHVPDDISIVGYDDSFLASVSEVKLTTIKHPKSRMGEDAAKMIVDLIENERKNETLLFNSIVYKPELVIRQSTRTVK</sequence>
<dbReference type="SUPFAM" id="SSF46785">
    <property type="entry name" value="Winged helix' DNA-binding domain"/>
    <property type="match status" value="1"/>
</dbReference>
<dbReference type="Gene3D" id="3.40.50.2300">
    <property type="match status" value="2"/>
</dbReference>
<dbReference type="EMBL" id="JAGKSQ010000017">
    <property type="protein sequence ID" value="MBP3953591.1"/>
    <property type="molecule type" value="Genomic_DNA"/>
</dbReference>
<dbReference type="PRINTS" id="PR00035">
    <property type="entry name" value="HTHGNTR"/>
</dbReference>
<evidence type="ECO:0000313" key="5">
    <source>
        <dbReference type="EMBL" id="MBP3953591.1"/>
    </source>
</evidence>
<accession>A0A941AR68</accession>
<dbReference type="Pfam" id="PF00392">
    <property type="entry name" value="GntR"/>
    <property type="match status" value="1"/>
</dbReference>
<dbReference type="InterPro" id="IPR036390">
    <property type="entry name" value="WH_DNA-bd_sf"/>
</dbReference>
<proteinExistence type="predicted"/>
<dbReference type="PROSITE" id="PS50949">
    <property type="entry name" value="HTH_GNTR"/>
    <property type="match status" value="1"/>
</dbReference>
<evidence type="ECO:0000256" key="3">
    <source>
        <dbReference type="ARBA" id="ARBA00023163"/>
    </source>
</evidence>
<dbReference type="RefSeq" id="WP_210599444.1">
    <property type="nucleotide sequence ID" value="NZ_JAGKSQ010000017.1"/>
</dbReference>
<evidence type="ECO:0000256" key="2">
    <source>
        <dbReference type="ARBA" id="ARBA00023125"/>
    </source>
</evidence>
<organism evidence="5 6">
    <name type="scientific">Halalkalibacter suaedae</name>
    <dbReference type="NCBI Taxonomy" id="2822140"/>
    <lineage>
        <taxon>Bacteria</taxon>
        <taxon>Bacillati</taxon>
        <taxon>Bacillota</taxon>
        <taxon>Bacilli</taxon>
        <taxon>Bacillales</taxon>
        <taxon>Bacillaceae</taxon>
        <taxon>Halalkalibacter</taxon>
    </lineage>
</organism>
<feature type="domain" description="HTH gntR-type" evidence="4">
    <location>
        <begin position="1"/>
        <end position="69"/>
    </location>
</feature>
<dbReference type="CDD" id="cd01541">
    <property type="entry name" value="PBP1_AraR"/>
    <property type="match status" value="1"/>
</dbReference>
<keyword evidence="3" id="KW-0804">Transcription</keyword>
<dbReference type="PANTHER" id="PTHR30146:SF150">
    <property type="entry name" value="ARABINOSE METABOLISM TRANSCRIPTIONAL REPRESSOR"/>
    <property type="match status" value="1"/>
</dbReference>
<dbReference type="InterPro" id="IPR033532">
    <property type="entry name" value="AraR_ligand_bind_dom"/>
</dbReference>
<dbReference type="InterPro" id="IPR046335">
    <property type="entry name" value="LacI/GalR-like_sensor"/>
</dbReference>
<protein>
    <submittedName>
        <fullName evidence="5">GntR family transcriptional regulator</fullName>
    </submittedName>
</protein>
<dbReference type="SMART" id="SM00345">
    <property type="entry name" value="HTH_GNTR"/>
    <property type="match status" value="1"/>
</dbReference>
<dbReference type="Pfam" id="PF13377">
    <property type="entry name" value="Peripla_BP_3"/>
    <property type="match status" value="1"/>
</dbReference>
<dbReference type="GO" id="GO:0000976">
    <property type="term" value="F:transcription cis-regulatory region binding"/>
    <property type="evidence" value="ECO:0007669"/>
    <property type="project" value="TreeGrafter"/>
</dbReference>
<dbReference type="CDD" id="cd07377">
    <property type="entry name" value="WHTH_GntR"/>
    <property type="match status" value="1"/>
</dbReference>
<dbReference type="InterPro" id="IPR036388">
    <property type="entry name" value="WH-like_DNA-bd_sf"/>
</dbReference>